<evidence type="ECO:0000256" key="5">
    <source>
        <dbReference type="ARBA" id="ARBA00022989"/>
    </source>
</evidence>
<proteinExistence type="inferred from homology"/>
<dbReference type="InterPro" id="IPR049142">
    <property type="entry name" value="MS_channel_1st"/>
</dbReference>
<dbReference type="OrthoDB" id="9809206at2"/>
<evidence type="ECO:0000313" key="12">
    <source>
        <dbReference type="Proteomes" id="UP000001947"/>
    </source>
</evidence>
<dbReference type="Gene3D" id="2.30.30.60">
    <property type="match status" value="1"/>
</dbReference>
<dbReference type="GO" id="GO:0005886">
    <property type="term" value="C:plasma membrane"/>
    <property type="evidence" value="ECO:0007669"/>
    <property type="project" value="UniProtKB-SubCell"/>
</dbReference>
<comment type="function">
    <text evidence="7">Mechanosensitive channel that participates in the regulation of osmotic pressure changes within the cell, opening in response to stretch forces in the membrane lipid bilayer, without the need for other proteins. Contributes to normal resistance to hypoosmotic shock. Forms an ion channel of 1.0 nanosiemens conductance with a slight preference for anions.</text>
</comment>
<evidence type="ECO:0000256" key="7">
    <source>
        <dbReference type="RuleBase" id="RU369025"/>
    </source>
</evidence>
<evidence type="ECO:0000256" key="1">
    <source>
        <dbReference type="ARBA" id="ARBA00004651"/>
    </source>
</evidence>
<keyword evidence="5 7" id="KW-1133">Transmembrane helix</keyword>
<comment type="similarity">
    <text evidence="2 7">Belongs to the MscS (TC 1.A.23) family.</text>
</comment>
<dbReference type="PANTHER" id="PTHR30221:SF1">
    <property type="entry name" value="SMALL-CONDUCTANCE MECHANOSENSITIVE CHANNEL"/>
    <property type="match status" value="1"/>
</dbReference>
<dbReference type="PANTHER" id="PTHR30221">
    <property type="entry name" value="SMALL-CONDUCTANCE MECHANOSENSITIVE CHANNEL"/>
    <property type="match status" value="1"/>
</dbReference>
<dbReference type="InterPro" id="IPR023408">
    <property type="entry name" value="MscS_beta-dom_sf"/>
</dbReference>
<evidence type="ECO:0000313" key="11">
    <source>
        <dbReference type="EMBL" id="ABD81662.1"/>
    </source>
</evidence>
<comment type="subunit">
    <text evidence="7">Homoheptamer.</text>
</comment>
<dbReference type="Pfam" id="PF00924">
    <property type="entry name" value="MS_channel_2nd"/>
    <property type="match status" value="1"/>
</dbReference>
<dbReference type="SUPFAM" id="SSF50182">
    <property type="entry name" value="Sm-like ribonucleoproteins"/>
    <property type="match status" value="1"/>
</dbReference>
<dbReference type="AlphaFoldDB" id="Q21I17"/>
<dbReference type="GO" id="GO:0008381">
    <property type="term" value="F:mechanosensitive monoatomic ion channel activity"/>
    <property type="evidence" value="ECO:0007669"/>
    <property type="project" value="InterPro"/>
</dbReference>
<keyword evidence="3" id="KW-1003">Cell membrane</keyword>
<keyword evidence="7" id="KW-0407">Ion channel</keyword>
<keyword evidence="6 7" id="KW-0472">Membrane</keyword>
<gene>
    <name evidence="11" type="ordered locus">Sde_2402</name>
</gene>
<dbReference type="InterPro" id="IPR011066">
    <property type="entry name" value="MscS_channel_C_sf"/>
</dbReference>
<dbReference type="HOGENOM" id="CLU_037945_1_1_6"/>
<keyword evidence="12" id="KW-1185">Reference proteome</keyword>
<dbReference type="InterPro" id="IPR010920">
    <property type="entry name" value="LSM_dom_sf"/>
</dbReference>
<evidence type="ECO:0000256" key="3">
    <source>
        <dbReference type="ARBA" id="ARBA00022475"/>
    </source>
</evidence>
<dbReference type="InterPro" id="IPR045275">
    <property type="entry name" value="MscS_archaea/bacteria_type"/>
</dbReference>
<sequence length="279" mass="30877">MKDKIIAFFESGDWLTTLEPIAINFAVALAIFIIGGWVVSQIMRVIDKMMNLRKIDEALQGFLQAIIRTVFKFVVLLIAVEQLGIDTTSLLALLGAAGLAVGLALKDSLSSFAAGVMLIMFKPFTIGNFVEAGGVAGVVERITVFNTIFRTGDNKEIIVPNAQIYGGTIINYSAKPTRRIDLIMGIGYGDDMKKAREVILQVIANEERVLKDPEPVVAVHELGESSVNFVVRPWVNTADYWPVYWALTENIKAAFDENNISIPFPQRDVHIFQESVQEK</sequence>
<feature type="transmembrane region" description="Helical" evidence="7">
    <location>
        <begin position="21"/>
        <end position="40"/>
    </location>
</feature>
<feature type="domain" description="Mechanosensitive ion channel MscS" evidence="8">
    <location>
        <begin position="107"/>
        <end position="173"/>
    </location>
</feature>
<feature type="domain" description="Mechanosensitive ion channel transmembrane helices 2/3" evidence="10">
    <location>
        <begin position="73"/>
        <end position="106"/>
    </location>
</feature>
<dbReference type="EMBL" id="CP000282">
    <property type="protein sequence ID" value="ABD81662.1"/>
    <property type="molecule type" value="Genomic_DNA"/>
</dbReference>
<dbReference type="Proteomes" id="UP000001947">
    <property type="component" value="Chromosome"/>
</dbReference>
<dbReference type="GeneID" id="98614066"/>
<dbReference type="SUPFAM" id="SSF82861">
    <property type="entry name" value="Mechanosensitive channel protein MscS (YggB), transmembrane region"/>
    <property type="match status" value="1"/>
</dbReference>
<dbReference type="Pfam" id="PF21082">
    <property type="entry name" value="MS_channel_3rd"/>
    <property type="match status" value="1"/>
</dbReference>
<dbReference type="KEGG" id="sde:Sde_2402"/>
<keyword evidence="7" id="KW-0997">Cell inner membrane</keyword>
<feature type="transmembrane region" description="Helical" evidence="7">
    <location>
        <begin position="61"/>
        <end position="80"/>
    </location>
</feature>
<evidence type="ECO:0000256" key="6">
    <source>
        <dbReference type="ARBA" id="ARBA00023136"/>
    </source>
</evidence>
<keyword evidence="4 7" id="KW-0812">Transmembrane</keyword>
<keyword evidence="7" id="KW-0406">Ion transport</keyword>
<dbReference type="InterPro" id="IPR049278">
    <property type="entry name" value="MS_channel_C"/>
</dbReference>
<evidence type="ECO:0000256" key="4">
    <source>
        <dbReference type="ARBA" id="ARBA00022692"/>
    </source>
</evidence>
<dbReference type="Gene3D" id="1.10.287.1260">
    <property type="match status" value="1"/>
</dbReference>
<comment type="subcellular location">
    <subcellularLocation>
        <location evidence="7">Cell inner membrane</location>
        <topology evidence="7">Multi-pass membrane protein</topology>
    </subcellularLocation>
    <subcellularLocation>
        <location evidence="1">Cell membrane</location>
        <topology evidence="1">Multi-pass membrane protein</topology>
    </subcellularLocation>
</comment>
<reference evidence="11 12" key="1">
    <citation type="journal article" date="2008" name="PLoS Genet.">
        <title>Complete genome sequence of the complex carbohydrate-degrading marine bacterium, Saccharophagus degradans strain 2-40 T.</title>
        <authorList>
            <person name="Weiner R.M."/>
            <person name="Taylor L.E.II."/>
            <person name="Henrissat B."/>
            <person name="Hauser L."/>
            <person name="Land M."/>
            <person name="Coutinho P.M."/>
            <person name="Rancurel C."/>
            <person name="Saunders E.H."/>
            <person name="Longmire A.G."/>
            <person name="Zhang H."/>
            <person name="Bayer E.A."/>
            <person name="Gilbert H.J."/>
            <person name="Larimer F."/>
            <person name="Zhulin I.B."/>
            <person name="Ekborg N.A."/>
            <person name="Lamed R."/>
            <person name="Richardson P.M."/>
            <person name="Borovok I."/>
            <person name="Hutcheson S."/>
        </authorList>
    </citation>
    <scope>NUCLEOTIDE SEQUENCE [LARGE SCALE GENOMIC DNA]</scope>
    <source>
        <strain evidence="12">2-40 / ATCC 43961 / DSM 17024</strain>
    </source>
</reference>
<evidence type="ECO:0000259" key="10">
    <source>
        <dbReference type="Pfam" id="PF21088"/>
    </source>
</evidence>
<evidence type="ECO:0000259" key="8">
    <source>
        <dbReference type="Pfam" id="PF00924"/>
    </source>
</evidence>
<dbReference type="eggNOG" id="COG3264">
    <property type="taxonomic scope" value="Bacteria"/>
</dbReference>
<dbReference type="STRING" id="203122.Sde_2402"/>
<dbReference type="InterPro" id="IPR011014">
    <property type="entry name" value="MscS_channel_TM-2"/>
</dbReference>
<feature type="domain" description="Mechanosensitive ion channel MscS C-terminal" evidence="9">
    <location>
        <begin position="182"/>
        <end position="262"/>
    </location>
</feature>
<dbReference type="SUPFAM" id="SSF82689">
    <property type="entry name" value="Mechanosensitive channel protein MscS (YggB), C-terminal domain"/>
    <property type="match status" value="1"/>
</dbReference>
<dbReference type="RefSeq" id="WP_011468879.1">
    <property type="nucleotide sequence ID" value="NC_007912.1"/>
</dbReference>
<accession>Q21I17</accession>
<keyword evidence="7" id="KW-0813">Transport</keyword>
<name>Q21I17_SACD2</name>
<dbReference type="Pfam" id="PF21088">
    <property type="entry name" value="MS_channel_1st"/>
    <property type="match status" value="1"/>
</dbReference>
<protein>
    <recommendedName>
        <fullName evidence="7">Small-conductance mechanosensitive channel</fullName>
    </recommendedName>
</protein>
<feature type="transmembrane region" description="Helical" evidence="7">
    <location>
        <begin position="92"/>
        <end position="121"/>
    </location>
</feature>
<evidence type="ECO:0000256" key="2">
    <source>
        <dbReference type="ARBA" id="ARBA00008017"/>
    </source>
</evidence>
<dbReference type="Gene3D" id="3.30.70.100">
    <property type="match status" value="1"/>
</dbReference>
<organism evidence="11 12">
    <name type="scientific">Saccharophagus degradans (strain 2-40 / ATCC 43961 / DSM 17024)</name>
    <dbReference type="NCBI Taxonomy" id="203122"/>
    <lineage>
        <taxon>Bacteria</taxon>
        <taxon>Pseudomonadati</taxon>
        <taxon>Pseudomonadota</taxon>
        <taxon>Gammaproteobacteria</taxon>
        <taxon>Cellvibrionales</taxon>
        <taxon>Cellvibrionaceae</taxon>
        <taxon>Saccharophagus</taxon>
    </lineage>
</organism>
<dbReference type="InterPro" id="IPR006685">
    <property type="entry name" value="MscS_channel_2nd"/>
</dbReference>
<comment type="caution">
    <text evidence="7">Lacks conserved residue(s) required for the propagation of feature annotation.</text>
</comment>
<evidence type="ECO:0000259" key="9">
    <source>
        <dbReference type="Pfam" id="PF21082"/>
    </source>
</evidence>